<accession>A0A2K8L933</accession>
<protein>
    <recommendedName>
        <fullName evidence="1">Predicted 3'-5' exonuclease PolB-like domain-containing protein</fullName>
    </recommendedName>
</protein>
<dbReference type="CDD" id="cd05782">
    <property type="entry name" value="DNA_polB_like1_exo"/>
    <property type="match status" value="1"/>
</dbReference>
<evidence type="ECO:0000313" key="3">
    <source>
        <dbReference type="Proteomes" id="UP000231701"/>
    </source>
</evidence>
<proteinExistence type="predicted"/>
<dbReference type="Proteomes" id="UP000231701">
    <property type="component" value="Chromosome"/>
</dbReference>
<evidence type="ECO:0000259" key="1">
    <source>
        <dbReference type="Pfam" id="PF10108"/>
    </source>
</evidence>
<organism evidence="2 3">
    <name type="scientific">Mariprofundus aestuarium</name>
    <dbReference type="NCBI Taxonomy" id="1921086"/>
    <lineage>
        <taxon>Bacteria</taxon>
        <taxon>Pseudomonadati</taxon>
        <taxon>Pseudomonadota</taxon>
        <taxon>Candidatius Mariprofundia</taxon>
        <taxon>Mariprofundales</taxon>
        <taxon>Mariprofundaceae</taxon>
        <taxon>Mariprofundus</taxon>
    </lineage>
</organism>
<dbReference type="KEGG" id="maes:Ga0123461_2376"/>
<reference evidence="2 3" key="1">
    <citation type="submission" date="2016-12" db="EMBL/GenBank/DDBJ databases">
        <title>Isolation and genomic insights into novel planktonic Zetaproteobacteria from stratified waters of the Chesapeake Bay.</title>
        <authorList>
            <person name="McAllister S.M."/>
            <person name="Kato S."/>
            <person name="Chan C.S."/>
            <person name="Chiu B.K."/>
            <person name="Field E.K."/>
        </authorList>
    </citation>
    <scope>NUCLEOTIDE SEQUENCE [LARGE SCALE GENOMIC DNA]</scope>
    <source>
        <strain evidence="2 3">CP-5</strain>
    </source>
</reference>
<dbReference type="Pfam" id="PF10108">
    <property type="entry name" value="DNA_pol_B_exo2"/>
    <property type="match status" value="1"/>
</dbReference>
<dbReference type="OrthoDB" id="13288at2"/>
<dbReference type="InterPro" id="IPR019288">
    <property type="entry name" value="3'-5'_exonuclease_PolB-like"/>
</dbReference>
<dbReference type="Gene3D" id="3.30.420.10">
    <property type="entry name" value="Ribonuclease H-like superfamily/Ribonuclease H"/>
    <property type="match status" value="1"/>
</dbReference>
<sequence length="270" mass="30962">MRRDVIVFDIETVVDADSARRILRLPELSDFEARDALSDYFLERTDGRNDFPRQPFHRVVAISYGHLIREPGEEGNELVIRRLASGGDKNSSEKELLEGFFHLIETRSPQLVSFNGRGFDMPVLKYRAMAHGLSSPRWFKEGDKWNNYESRYSHDYHCDLLELLSDFGASARCSMDEVAAVFNVPGKLETAGDNVREMFESGQIDAIRNYCETDVLSTMLIFLRHQLFSGAISDGAYARAILGIRNYLEVESESHPHLCEYIQVWDQTDH</sequence>
<dbReference type="InterPro" id="IPR036397">
    <property type="entry name" value="RNaseH_sf"/>
</dbReference>
<keyword evidence="3" id="KW-1185">Reference proteome</keyword>
<dbReference type="GO" id="GO:0003676">
    <property type="term" value="F:nucleic acid binding"/>
    <property type="evidence" value="ECO:0007669"/>
    <property type="project" value="InterPro"/>
</dbReference>
<name>A0A2K8L933_MARES</name>
<dbReference type="EMBL" id="CP018799">
    <property type="protein sequence ID" value="ATX80776.1"/>
    <property type="molecule type" value="Genomic_DNA"/>
</dbReference>
<evidence type="ECO:0000313" key="2">
    <source>
        <dbReference type="EMBL" id="ATX80776.1"/>
    </source>
</evidence>
<feature type="domain" description="Predicted 3'-5' exonuclease PolB-like" evidence="1">
    <location>
        <begin position="49"/>
        <end position="265"/>
    </location>
</feature>
<dbReference type="RefSeq" id="WP_100278508.1">
    <property type="nucleotide sequence ID" value="NZ_CP018799.1"/>
</dbReference>
<dbReference type="SUPFAM" id="SSF53098">
    <property type="entry name" value="Ribonuclease H-like"/>
    <property type="match status" value="1"/>
</dbReference>
<gene>
    <name evidence="2" type="ORF">Ga0123461_2376</name>
</gene>
<dbReference type="InterPro" id="IPR012337">
    <property type="entry name" value="RNaseH-like_sf"/>
</dbReference>
<dbReference type="AlphaFoldDB" id="A0A2K8L933"/>